<evidence type="ECO:0000256" key="6">
    <source>
        <dbReference type="ARBA" id="ARBA00023136"/>
    </source>
</evidence>
<accession>A0A1I6Q8G6</accession>
<evidence type="ECO:0000256" key="4">
    <source>
        <dbReference type="ARBA" id="ARBA00022452"/>
    </source>
</evidence>
<evidence type="ECO:0000256" key="3">
    <source>
        <dbReference type="ARBA" id="ARBA00022448"/>
    </source>
</evidence>
<keyword evidence="3" id="KW-0813">Transport</keyword>
<proteinExistence type="inferred from homology"/>
<keyword evidence="9" id="KW-1185">Reference proteome</keyword>
<dbReference type="GO" id="GO:0015288">
    <property type="term" value="F:porin activity"/>
    <property type="evidence" value="ECO:0007669"/>
    <property type="project" value="TreeGrafter"/>
</dbReference>
<dbReference type="InterPro" id="IPR051906">
    <property type="entry name" value="TolC-like"/>
</dbReference>
<dbReference type="STRING" id="593133.SAMN04488006_1599"/>
<evidence type="ECO:0000256" key="7">
    <source>
        <dbReference type="ARBA" id="ARBA00023237"/>
    </source>
</evidence>
<evidence type="ECO:0000313" key="8">
    <source>
        <dbReference type="EMBL" id="SFS48625.1"/>
    </source>
</evidence>
<gene>
    <name evidence="8" type="ORF">SAMN04488006_1599</name>
</gene>
<evidence type="ECO:0000313" key="9">
    <source>
        <dbReference type="Proteomes" id="UP000199312"/>
    </source>
</evidence>
<evidence type="ECO:0000256" key="2">
    <source>
        <dbReference type="ARBA" id="ARBA00007613"/>
    </source>
</evidence>
<dbReference type="GO" id="GO:1990281">
    <property type="term" value="C:efflux pump complex"/>
    <property type="evidence" value="ECO:0007669"/>
    <property type="project" value="TreeGrafter"/>
</dbReference>
<evidence type="ECO:0000256" key="1">
    <source>
        <dbReference type="ARBA" id="ARBA00004442"/>
    </source>
</evidence>
<keyword evidence="4" id="KW-1134">Transmembrane beta strand</keyword>
<dbReference type="SUPFAM" id="SSF56954">
    <property type="entry name" value="Outer membrane efflux proteins (OEP)"/>
    <property type="match status" value="1"/>
</dbReference>
<comment type="similarity">
    <text evidence="2">Belongs to the outer membrane factor (OMF) (TC 1.B.17) family.</text>
</comment>
<dbReference type="PANTHER" id="PTHR30026">
    <property type="entry name" value="OUTER MEMBRANE PROTEIN TOLC"/>
    <property type="match status" value="1"/>
</dbReference>
<dbReference type="EMBL" id="FOZP01000003">
    <property type="protein sequence ID" value="SFS48625.1"/>
    <property type="molecule type" value="Genomic_DNA"/>
</dbReference>
<dbReference type="RefSeq" id="WP_090224607.1">
    <property type="nucleotide sequence ID" value="NZ_FOZP01000003.1"/>
</dbReference>
<dbReference type="AlphaFoldDB" id="A0A1I6Q8G6"/>
<name>A0A1I6Q8G6_9FLAO</name>
<organism evidence="8 9">
    <name type="scientific">Lutibacter maritimus</name>
    <dbReference type="NCBI Taxonomy" id="593133"/>
    <lineage>
        <taxon>Bacteria</taxon>
        <taxon>Pseudomonadati</taxon>
        <taxon>Bacteroidota</taxon>
        <taxon>Flavobacteriia</taxon>
        <taxon>Flavobacteriales</taxon>
        <taxon>Flavobacteriaceae</taxon>
        <taxon>Lutibacter</taxon>
    </lineage>
</organism>
<dbReference type="Gene3D" id="1.20.1600.10">
    <property type="entry name" value="Outer membrane efflux proteins (OEP)"/>
    <property type="match status" value="1"/>
</dbReference>
<dbReference type="PANTHER" id="PTHR30026:SF20">
    <property type="entry name" value="OUTER MEMBRANE PROTEIN TOLC"/>
    <property type="match status" value="1"/>
</dbReference>
<dbReference type="GO" id="GO:0015562">
    <property type="term" value="F:efflux transmembrane transporter activity"/>
    <property type="evidence" value="ECO:0007669"/>
    <property type="project" value="InterPro"/>
</dbReference>
<dbReference type="InterPro" id="IPR003423">
    <property type="entry name" value="OMP_efflux"/>
</dbReference>
<protein>
    <submittedName>
        <fullName evidence="8">Outer membrane protein TolC</fullName>
    </submittedName>
</protein>
<dbReference type="OrthoDB" id="1680428at2"/>
<dbReference type="GO" id="GO:0009279">
    <property type="term" value="C:cell outer membrane"/>
    <property type="evidence" value="ECO:0007669"/>
    <property type="project" value="UniProtKB-SubCell"/>
</dbReference>
<keyword evidence="5" id="KW-0812">Transmembrane</keyword>
<comment type="subcellular location">
    <subcellularLocation>
        <location evidence="1">Cell outer membrane</location>
    </subcellularLocation>
</comment>
<reference evidence="9" key="1">
    <citation type="submission" date="2016-10" db="EMBL/GenBank/DDBJ databases">
        <authorList>
            <person name="Varghese N."/>
            <person name="Submissions S."/>
        </authorList>
    </citation>
    <scope>NUCLEOTIDE SEQUENCE [LARGE SCALE GENOMIC DNA]</scope>
    <source>
        <strain evidence="9">DSM 24450</strain>
    </source>
</reference>
<evidence type="ECO:0000256" key="5">
    <source>
        <dbReference type="ARBA" id="ARBA00022692"/>
    </source>
</evidence>
<sequence length="418" mass="47203">MKTKFIYKILNIRYLIILSLLFSFQVNGQTLDAYLQIASKNNPEVKSAYAKFEAALQKSPQVSALPDPTLTVSAFGRMIETRIGRQEARFSLMQMFPWFGTLAAKENAANLMAEALFQNYVDTKNEVFLNVKKVYAEMYELQQMITLEEENLNILNTYKDLALNKFKNGKGVMVDVVRIDIKRNESITNIQILTNKKKPLQIALNTLLNRENTIEILYPTKLPTTNLNVLIASDSLLNNNPKLVQLDRQKEAFEAQKKVAVKESYPKIGIGLDYSIIAKRDVPDLAMNGQDAIMPMLSVTLPIFSKKYKAAQKEAAYMITATEAQKIATTNNLISSYSSSQYEVSKSTDLLKLFENQVKSTKQAMSLLIAAYSNSNADFIEILRLNQDVLMYKKAMATEVKNQFIAAAKLAYLLSKND</sequence>
<keyword evidence="7" id="KW-0998">Cell outer membrane</keyword>
<dbReference type="Proteomes" id="UP000199312">
    <property type="component" value="Unassembled WGS sequence"/>
</dbReference>
<dbReference type="Pfam" id="PF02321">
    <property type="entry name" value="OEP"/>
    <property type="match status" value="1"/>
</dbReference>
<keyword evidence="6" id="KW-0472">Membrane</keyword>